<sequence length="125" mass="14571">MVKNRKHYSDEARLGLVRSYYESGLSKSKFVKLHNICNVTLLSSWIKRYACEKKGLPLPSESFDIDMANISKEGYRKELSELKKQYAELEKALEISRLETKARDMLIDKAEEYFNISIRKKCGVK</sequence>
<dbReference type="EMBL" id="JRNR01000253">
    <property type="protein sequence ID" value="KGF43697.1"/>
    <property type="molecule type" value="Genomic_DNA"/>
</dbReference>
<organism evidence="2 3">
    <name type="scientific">Prevotella disiens DNF00882</name>
    <dbReference type="NCBI Taxonomy" id="1401075"/>
    <lineage>
        <taxon>Bacteria</taxon>
        <taxon>Pseudomonadati</taxon>
        <taxon>Bacteroidota</taxon>
        <taxon>Bacteroidia</taxon>
        <taxon>Bacteroidales</taxon>
        <taxon>Prevotellaceae</taxon>
        <taxon>Prevotella</taxon>
    </lineage>
</organism>
<accession>A0A096BLY5</accession>
<evidence type="ECO:0000313" key="2">
    <source>
        <dbReference type="EMBL" id="KGF43697.1"/>
    </source>
</evidence>
<gene>
    <name evidence="2" type="ORF">HMPREF0654_13145</name>
</gene>
<keyword evidence="1" id="KW-0175">Coiled coil</keyword>
<protein>
    <submittedName>
        <fullName evidence="2">Transposase</fullName>
    </submittedName>
</protein>
<proteinExistence type="predicted"/>
<name>A0A096BLY5_9BACT</name>
<feature type="coiled-coil region" evidence="1">
    <location>
        <begin position="65"/>
        <end position="99"/>
    </location>
</feature>
<dbReference type="InterPro" id="IPR009057">
    <property type="entry name" value="Homeodomain-like_sf"/>
</dbReference>
<dbReference type="Proteomes" id="UP000029538">
    <property type="component" value="Unassembled WGS sequence"/>
</dbReference>
<dbReference type="RefSeq" id="WP_004355157.1">
    <property type="nucleotide sequence ID" value="NZ_JRNR01000253.1"/>
</dbReference>
<reference evidence="2 3" key="1">
    <citation type="submission" date="2014-07" db="EMBL/GenBank/DDBJ databases">
        <authorList>
            <person name="McCorrison J."/>
            <person name="Sanka R."/>
            <person name="Torralba M."/>
            <person name="Gillis M."/>
            <person name="Haft D.H."/>
            <person name="Methe B."/>
            <person name="Sutton G."/>
            <person name="Nelson K.E."/>
        </authorList>
    </citation>
    <scope>NUCLEOTIDE SEQUENCE [LARGE SCALE GENOMIC DNA]</scope>
    <source>
        <strain evidence="2 3">DNF00882</strain>
    </source>
</reference>
<comment type="caution">
    <text evidence="2">The sequence shown here is derived from an EMBL/GenBank/DDBJ whole genome shotgun (WGS) entry which is preliminary data.</text>
</comment>
<evidence type="ECO:0000313" key="3">
    <source>
        <dbReference type="Proteomes" id="UP000029538"/>
    </source>
</evidence>
<dbReference type="SUPFAM" id="SSF46689">
    <property type="entry name" value="Homeodomain-like"/>
    <property type="match status" value="1"/>
</dbReference>
<dbReference type="AlphaFoldDB" id="A0A096BLY5"/>
<evidence type="ECO:0000256" key="1">
    <source>
        <dbReference type="SAM" id="Coils"/>
    </source>
</evidence>
<dbReference type="GeneID" id="91083379"/>